<dbReference type="InterPro" id="IPR002656">
    <property type="entry name" value="Acyl_transf_3_dom"/>
</dbReference>
<accession>A0A1S8CN11</accession>
<protein>
    <submittedName>
        <fullName evidence="3">Acyltransferase</fullName>
    </submittedName>
</protein>
<keyword evidence="4" id="KW-1185">Reference proteome</keyword>
<feature type="transmembrane region" description="Helical" evidence="1">
    <location>
        <begin position="211"/>
        <end position="227"/>
    </location>
</feature>
<keyword evidence="1" id="KW-1133">Transmembrane helix</keyword>
<proteinExistence type="predicted"/>
<dbReference type="Pfam" id="PF01757">
    <property type="entry name" value="Acyl_transf_3"/>
    <property type="match status" value="1"/>
</dbReference>
<dbReference type="Proteomes" id="UP000216021">
    <property type="component" value="Unassembled WGS sequence"/>
</dbReference>
<dbReference type="STRING" id="2034155.BMI79_00015"/>
<dbReference type="PANTHER" id="PTHR23028">
    <property type="entry name" value="ACETYLTRANSFERASE"/>
    <property type="match status" value="1"/>
</dbReference>
<feature type="transmembrane region" description="Helical" evidence="1">
    <location>
        <begin position="58"/>
        <end position="77"/>
    </location>
</feature>
<dbReference type="GO" id="GO:0016020">
    <property type="term" value="C:membrane"/>
    <property type="evidence" value="ECO:0007669"/>
    <property type="project" value="TreeGrafter"/>
</dbReference>
<keyword evidence="1" id="KW-0812">Transmembrane</keyword>
<evidence type="ECO:0000313" key="3">
    <source>
        <dbReference type="EMBL" id="OMQ26756.1"/>
    </source>
</evidence>
<feature type="transmembrane region" description="Helical" evidence="1">
    <location>
        <begin position="182"/>
        <end position="205"/>
    </location>
</feature>
<reference evidence="3 4" key="1">
    <citation type="submission" date="2016-11" db="EMBL/GenBank/DDBJ databases">
        <title>Rahnella oryzae sp. nov., isolated from rice root.</title>
        <authorList>
            <person name="Zhang X.-X."/>
            <person name="Zhang J."/>
        </authorList>
    </citation>
    <scope>NUCLEOTIDE SEQUENCE [LARGE SCALE GENOMIC DNA]</scope>
    <source>
        <strain evidence="3 4">J11-6</strain>
    </source>
</reference>
<feature type="transmembrane region" description="Helical" evidence="1">
    <location>
        <begin position="89"/>
        <end position="111"/>
    </location>
</feature>
<evidence type="ECO:0000259" key="2">
    <source>
        <dbReference type="Pfam" id="PF01757"/>
    </source>
</evidence>
<name>A0A1S8CN11_9GAMM</name>
<feature type="transmembrane region" description="Helical" evidence="1">
    <location>
        <begin position="234"/>
        <end position="250"/>
    </location>
</feature>
<feature type="domain" description="Acyltransferase 3" evidence="2">
    <location>
        <begin position="16"/>
        <end position="326"/>
    </location>
</feature>
<comment type="caution">
    <text evidence="3">The sequence shown here is derived from an EMBL/GenBank/DDBJ whole genome shotgun (WGS) entry which is preliminary data.</text>
</comment>
<feature type="transmembrane region" description="Helical" evidence="1">
    <location>
        <begin position="157"/>
        <end position="175"/>
    </location>
</feature>
<dbReference type="GO" id="GO:0009103">
    <property type="term" value="P:lipopolysaccharide biosynthetic process"/>
    <property type="evidence" value="ECO:0007669"/>
    <property type="project" value="TreeGrafter"/>
</dbReference>
<keyword evidence="1" id="KW-0472">Membrane</keyword>
<sequence>MTYKTASQIISRDGNNLDLIRLLASISVIIYHSFALNPQWGLIDPIKNTFGYVTTGGLAVKIFFFISGILVANSLITRKSIYHFIVSRFLRIFPGLLFVLFISSFLIGPVLSTLPFRDYISSGEVYSYFFNNIILDTRYFLPGVLESNKYGVNGSLWTIRYEVIAYIVLLALFLTGVNKNKIISSLVCAIIIVEPISPLKGYLFASSDNNAIYLLAPCFALGVLIAINKDSYKATMLLPVILFASQFLFSDNSIRSLLICFSACLFSFSLSSLSIVKKIKINNDISYGVYLWGFPIQQIYSQYLELSFIANVILSIVTAMIIALISWLRIEKPSIILGKKITKGFIPPYMTDSFHKKRTENQEK</sequence>
<feature type="transmembrane region" description="Helical" evidence="1">
    <location>
        <begin position="256"/>
        <end position="275"/>
    </location>
</feature>
<feature type="transmembrane region" description="Helical" evidence="1">
    <location>
        <begin position="309"/>
        <end position="330"/>
    </location>
</feature>
<dbReference type="InterPro" id="IPR050879">
    <property type="entry name" value="Acyltransferase_3"/>
</dbReference>
<feature type="transmembrane region" description="Helical" evidence="1">
    <location>
        <begin position="20"/>
        <end position="38"/>
    </location>
</feature>
<keyword evidence="3" id="KW-0012">Acyltransferase</keyword>
<dbReference type="EMBL" id="MOXD01000001">
    <property type="protein sequence ID" value="OMQ26756.1"/>
    <property type="molecule type" value="Genomic_DNA"/>
</dbReference>
<dbReference type="OrthoDB" id="9767863at2"/>
<evidence type="ECO:0000313" key="4">
    <source>
        <dbReference type="Proteomes" id="UP000216021"/>
    </source>
</evidence>
<keyword evidence="3" id="KW-0808">Transferase</keyword>
<organism evidence="3 4">
    <name type="scientific">Serratia oryzae</name>
    <dbReference type="NCBI Taxonomy" id="2034155"/>
    <lineage>
        <taxon>Bacteria</taxon>
        <taxon>Pseudomonadati</taxon>
        <taxon>Pseudomonadota</taxon>
        <taxon>Gammaproteobacteria</taxon>
        <taxon>Enterobacterales</taxon>
        <taxon>Yersiniaceae</taxon>
        <taxon>Serratia</taxon>
    </lineage>
</organism>
<gene>
    <name evidence="3" type="ORF">BMI79_00015</name>
</gene>
<dbReference type="RefSeq" id="WP_076939800.1">
    <property type="nucleotide sequence ID" value="NZ_MOXD01000001.1"/>
</dbReference>
<evidence type="ECO:0000256" key="1">
    <source>
        <dbReference type="SAM" id="Phobius"/>
    </source>
</evidence>
<dbReference type="AlphaFoldDB" id="A0A1S8CN11"/>
<dbReference type="GO" id="GO:0016747">
    <property type="term" value="F:acyltransferase activity, transferring groups other than amino-acyl groups"/>
    <property type="evidence" value="ECO:0007669"/>
    <property type="project" value="InterPro"/>
</dbReference>
<dbReference type="PANTHER" id="PTHR23028:SF53">
    <property type="entry name" value="ACYL_TRANSF_3 DOMAIN-CONTAINING PROTEIN"/>
    <property type="match status" value="1"/>
</dbReference>